<name>A0A5R9ECG2_9ACTN</name>
<evidence type="ECO:0000313" key="3">
    <source>
        <dbReference type="Proteomes" id="UP000305921"/>
    </source>
</evidence>
<dbReference type="EMBL" id="VAWE01000001">
    <property type="protein sequence ID" value="TLQ45764.1"/>
    <property type="molecule type" value="Genomic_DNA"/>
</dbReference>
<evidence type="ECO:0000256" key="1">
    <source>
        <dbReference type="SAM" id="Phobius"/>
    </source>
</evidence>
<dbReference type="RefSeq" id="WP_138055092.1">
    <property type="nucleotide sequence ID" value="NZ_VAWE01000001.1"/>
</dbReference>
<organism evidence="2 3">
    <name type="scientific">Streptomyces marianii</name>
    <dbReference type="NCBI Taxonomy" id="1817406"/>
    <lineage>
        <taxon>Bacteria</taxon>
        <taxon>Bacillati</taxon>
        <taxon>Actinomycetota</taxon>
        <taxon>Actinomycetes</taxon>
        <taxon>Kitasatosporales</taxon>
        <taxon>Streptomycetaceae</taxon>
        <taxon>Streptomyces</taxon>
    </lineage>
</organism>
<keyword evidence="1" id="KW-0472">Membrane</keyword>
<keyword evidence="1" id="KW-1133">Transmembrane helix</keyword>
<proteinExistence type="predicted"/>
<sequence>MKAARTWAGKATERLAVLAGMTARVLPGVGGAALVSYGLWLAWQPLGFVTAGAFLLLLDRRMP</sequence>
<keyword evidence="1" id="KW-0812">Transmembrane</keyword>
<reference evidence="2 3" key="1">
    <citation type="submission" date="2019-05" db="EMBL/GenBank/DDBJ databases">
        <title>Streptomyces marianii sp. nov., a novel marine actinomycete from southern coast of India.</title>
        <authorList>
            <person name="Iniyan A.M."/>
            <person name="Wink J."/>
            <person name="Ramprasad E."/>
            <person name="Ramana C.V."/>
            <person name="Bunk B."/>
            <person name="Sproer C."/>
            <person name="Joseph F.-J.R.S."/>
            <person name="Vincent S.G.P."/>
        </authorList>
    </citation>
    <scope>NUCLEOTIDE SEQUENCE [LARGE SCALE GENOMIC DNA]</scope>
    <source>
        <strain evidence="2 3">ICN19</strain>
    </source>
</reference>
<dbReference type="Proteomes" id="UP000305921">
    <property type="component" value="Unassembled WGS sequence"/>
</dbReference>
<comment type="caution">
    <text evidence="2">The sequence shown here is derived from an EMBL/GenBank/DDBJ whole genome shotgun (WGS) entry which is preliminary data.</text>
</comment>
<protein>
    <submittedName>
        <fullName evidence="2">Uncharacterized protein</fullName>
    </submittedName>
</protein>
<dbReference type="OrthoDB" id="4351192at2"/>
<accession>A0A5R9ECG2</accession>
<keyword evidence="3" id="KW-1185">Reference proteome</keyword>
<gene>
    <name evidence="2" type="ORF">FEF34_24685</name>
</gene>
<feature type="transmembrane region" description="Helical" evidence="1">
    <location>
        <begin position="41"/>
        <end position="58"/>
    </location>
</feature>
<dbReference type="AlphaFoldDB" id="A0A5R9ECG2"/>
<evidence type="ECO:0000313" key="2">
    <source>
        <dbReference type="EMBL" id="TLQ45764.1"/>
    </source>
</evidence>